<dbReference type="NCBIfam" id="TIGR01132">
    <property type="entry name" value="pgm"/>
    <property type="match status" value="1"/>
</dbReference>
<dbReference type="InterPro" id="IPR005844">
    <property type="entry name" value="A-D-PHexomutase_a/b/a-I"/>
</dbReference>
<proteinExistence type="inferred from homology"/>
<evidence type="ECO:0000256" key="8">
    <source>
        <dbReference type="RuleBase" id="RU004326"/>
    </source>
</evidence>
<dbReference type="SUPFAM" id="SSF53738">
    <property type="entry name" value="Phosphoglucomutase, first 3 domains"/>
    <property type="match status" value="3"/>
</dbReference>
<evidence type="ECO:0000313" key="14">
    <source>
        <dbReference type="Proteomes" id="UP000288804"/>
    </source>
</evidence>
<organism evidence="13 14">
    <name type="scientific">Yersinia hibernica</name>
    <dbReference type="NCBI Taxonomy" id="2339259"/>
    <lineage>
        <taxon>Bacteria</taxon>
        <taxon>Pseudomonadati</taxon>
        <taxon>Pseudomonadota</taxon>
        <taxon>Gammaproteobacteria</taxon>
        <taxon>Enterobacterales</taxon>
        <taxon>Yersiniaceae</taxon>
        <taxon>Yersinia</taxon>
    </lineage>
</organism>
<evidence type="ECO:0000259" key="12">
    <source>
        <dbReference type="Pfam" id="PF02880"/>
    </source>
</evidence>
<evidence type="ECO:0000259" key="11">
    <source>
        <dbReference type="Pfam" id="PF02879"/>
    </source>
</evidence>
<dbReference type="InterPro" id="IPR005846">
    <property type="entry name" value="A-D-PHexomutase_a/b/a-III"/>
</dbReference>
<dbReference type="EC" id="5.4.2.2" evidence="7"/>
<name>A0ABX5R165_9GAMM</name>
<evidence type="ECO:0000256" key="5">
    <source>
        <dbReference type="ARBA" id="ARBA00022842"/>
    </source>
</evidence>
<dbReference type="Pfam" id="PF00408">
    <property type="entry name" value="PGM_PMM_IV"/>
    <property type="match status" value="1"/>
</dbReference>
<dbReference type="InterPro" id="IPR016066">
    <property type="entry name" value="A-D-PHexomutase_CS"/>
</dbReference>
<dbReference type="InterPro" id="IPR045244">
    <property type="entry name" value="PGM"/>
</dbReference>
<keyword evidence="3" id="KW-0597">Phosphoprotein</keyword>
<evidence type="ECO:0000313" key="13">
    <source>
        <dbReference type="EMBL" id="QAX79360.1"/>
    </source>
</evidence>
<evidence type="ECO:0000256" key="1">
    <source>
        <dbReference type="ARBA" id="ARBA00001946"/>
    </source>
</evidence>
<dbReference type="Proteomes" id="UP000288804">
    <property type="component" value="Chromosome"/>
</dbReference>
<evidence type="ECO:0000259" key="9">
    <source>
        <dbReference type="Pfam" id="PF00408"/>
    </source>
</evidence>
<dbReference type="Pfam" id="PF02879">
    <property type="entry name" value="PGM_PMM_II"/>
    <property type="match status" value="1"/>
</dbReference>
<dbReference type="SUPFAM" id="SSF55957">
    <property type="entry name" value="Phosphoglucomutase, C-terminal domain"/>
    <property type="match status" value="1"/>
</dbReference>
<feature type="domain" description="Alpha-D-phosphohexomutase alpha/beta/alpha" evidence="12">
    <location>
        <begin position="320"/>
        <end position="440"/>
    </location>
</feature>
<dbReference type="InterPro" id="IPR005843">
    <property type="entry name" value="A-D-PHexomutase_C"/>
</dbReference>
<feature type="domain" description="Alpha-D-phosphohexomutase alpha/beta/alpha" evidence="10">
    <location>
        <begin position="40"/>
        <end position="179"/>
    </location>
</feature>
<keyword evidence="6" id="KW-0413">Isomerase</keyword>
<keyword evidence="14" id="KW-1185">Reference proteome</keyword>
<sequence>MANHPRAGQAAQQSDLINVAQLTSQYYVLQPEAENPAHAVKFGTSGHRGSSLRHSFNETHILAIAQAIAEVRHQHGITGPCYVGKDTHALSEPAFISVLEVLTANGVDVVVQQDNGFTPTPAISHAILCYNAQGKDLADGIVITPSHNPPEDGGIKYNPPNGGPADTNLTSVIEKRANQLLSLKLEGVKRQTLDKAWRGNHLREQDLIQPYVEGLVDVVDIPAIQHAGLKLGVDPLGGSGIAYWQRIGEHYKLDLTLVNDAIDQTFRFMHLDHDGVIRMDCSSECAMAGLLALRDKFDLAFANDPDYDRHGIVTPAGLMNPNHYLAVAINYLFQHRPLWGADVAVGKTLVSSAMIDRVVADLGRQLVEVPVGFKWFVDGLHDGSFGFGGEESAGASFLRFNGKPWSTDKDGIIMCLLAAEITAVTGRNPQHHYDDLAQRFGAPSYNRIQAPATQAQKNALAKLSPEMVKASTLAGDPITARLTTAPGNGASIGGLKVMTEHGWFAARPSGTEDAYKIYCESFLGAEHREKIEQEAVDIVSDVLAGKQ</sequence>
<protein>
    <recommendedName>
        <fullName evidence="7">Phosphoglucomutase</fullName>
        <ecNumber evidence="7">5.4.2.2</ecNumber>
    </recommendedName>
</protein>
<dbReference type="RefSeq" id="WP_129197137.1">
    <property type="nucleotide sequence ID" value="NZ_CABHXI010000080.1"/>
</dbReference>
<gene>
    <name evidence="13" type="ORF">D5F51_12820</name>
</gene>
<evidence type="ECO:0000256" key="4">
    <source>
        <dbReference type="ARBA" id="ARBA00022723"/>
    </source>
</evidence>
<dbReference type="InterPro" id="IPR036900">
    <property type="entry name" value="A-D-PHexomutase_C_sf"/>
</dbReference>
<comment type="similarity">
    <text evidence="2 8">Belongs to the phosphohexose mutase family.</text>
</comment>
<evidence type="ECO:0000256" key="3">
    <source>
        <dbReference type="ARBA" id="ARBA00022553"/>
    </source>
</evidence>
<evidence type="ECO:0000256" key="2">
    <source>
        <dbReference type="ARBA" id="ARBA00010231"/>
    </source>
</evidence>
<dbReference type="Gene3D" id="3.40.120.10">
    <property type="entry name" value="Alpha-D-Glucose-1,6-Bisphosphate, subunit A, domain 3"/>
    <property type="match status" value="3"/>
</dbReference>
<dbReference type="PROSITE" id="PS00710">
    <property type="entry name" value="PGM_PMM"/>
    <property type="match status" value="1"/>
</dbReference>
<dbReference type="PANTHER" id="PTHR22573">
    <property type="entry name" value="PHOSPHOHEXOMUTASE FAMILY MEMBER"/>
    <property type="match status" value="1"/>
</dbReference>
<feature type="domain" description="Alpha-D-phosphohexomutase C-terminal" evidence="9">
    <location>
        <begin position="489"/>
        <end position="537"/>
    </location>
</feature>
<dbReference type="InterPro" id="IPR005852">
    <property type="entry name" value="PGM_a-D-Glc-sp"/>
</dbReference>
<dbReference type="Pfam" id="PF02878">
    <property type="entry name" value="PGM_PMM_I"/>
    <property type="match status" value="1"/>
</dbReference>
<dbReference type="InterPro" id="IPR016055">
    <property type="entry name" value="A-D-PHexomutase_a/b/a-I/II/III"/>
</dbReference>
<evidence type="ECO:0000256" key="7">
    <source>
        <dbReference type="NCBIfam" id="TIGR01132"/>
    </source>
</evidence>
<dbReference type="Pfam" id="PF02880">
    <property type="entry name" value="PGM_PMM_III"/>
    <property type="match status" value="1"/>
</dbReference>
<evidence type="ECO:0000259" key="10">
    <source>
        <dbReference type="Pfam" id="PF02878"/>
    </source>
</evidence>
<evidence type="ECO:0000256" key="6">
    <source>
        <dbReference type="ARBA" id="ARBA00023235"/>
    </source>
</evidence>
<dbReference type="InterPro" id="IPR005845">
    <property type="entry name" value="A-D-PHexomutase_a/b/a-II"/>
</dbReference>
<accession>A0ABX5R165</accession>
<keyword evidence="5 8" id="KW-0460">Magnesium</keyword>
<comment type="cofactor">
    <cofactor evidence="1">
        <name>Mg(2+)</name>
        <dbReference type="ChEBI" id="CHEBI:18420"/>
    </cofactor>
</comment>
<feature type="domain" description="Alpha-D-phosphohexomutase alpha/beta/alpha" evidence="11">
    <location>
        <begin position="210"/>
        <end position="317"/>
    </location>
</feature>
<dbReference type="Gene3D" id="3.30.310.50">
    <property type="entry name" value="Alpha-D-phosphohexomutase, C-terminal domain"/>
    <property type="match status" value="1"/>
</dbReference>
<keyword evidence="4 8" id="KW-0479">Metal-binding</keyword>
<dbReference type="PANTHER" id="PTHR22573:SF57">
    <property type="entry name" value="PHOSPHOGLUCOMUTASE"/>
    <property type="match status" value="1"/>
</dbReference>
<reference evidence="14" key="1">
    <citation type="submission" date="2018-09" db="EMBL/GenBank/DDBJ databases">
        <title>Yersinia hibernicus sp. nov.</title>
        <authorList>
            <person name="Nguyen S.V."/>
            <person name="Mundanda D.M."/>
            <person name="Anes J."/>
            <person name="Fanning S."/>
        </authorList>
    </citation>
    <scope>NUCLEOTIDE SEQUENCE [LARGE SCALE GENOMIC DNA]</scope>
    <source>
        <strain evidence="14">CFS1934</strain>
    </source>
</reference>
<dbReference type="EMBL" id="CP032487">
    <property type="protein sequence ID" value="QAX79360.1"/>
    <property type="molecule type" value="Genomic_DNA"/>
</dbReference>
<dbReference type="CDD" id="cd05801">
    <property type="entry name" value="PGM_like3"/>
    <property type="match status" value="1"/>
</dbReference>